<accession>A0AA36DQY0</accession>
<proteinExistence type="predicted"/>
<evidence type="ECO:0000256" key="1">
    <source>
        <dbReference type="SAM" id="MobiDB-lite"/>
    </source>
</evidence>
<dbReference type="Proteomes" id="UP001176961">
    <property type="component" value="Unassembled WGS sequence"/>
</dbReference>
<feature type="compositionally biased region" description="Basic and acidic residues" evidence="1">
    <location>
        <begin position="34"/>
        <end position="49"/>
    </location>
</feature>
<feature type="compositionally biased region" description="Acidic residues" evidence="1">
    <location>
        <begin position="76"/>
        <end position="89"/>
    </location>
</feature>
<organism evidence="2 3">
    <name type="scientific">Cylicocyclus nassatus</name>
    <name type="common">Nematode worm</name>
    <dbReference type="NCBI Taxonomy" id="53992"/>
    <lineage>
        <taxon>Eukaryota</taxon>
        <taxon>Metazoa</taxon>
        <taxon>Ecdysozoa</taxon>
        <taxon>Nematoda</taxon>
        <taxon>Chromadorea</taxon>
        <taxon>Rhabditida</taxon>
        <taxon>Rhabditina</taxon>
        <taxon>Rhabditomorpha</taxon>
        <taxon>Strongyloidea</taxon>
        <taxon>Strongylidae</taxon>
        <taxon>Cylicocyclus</taxon>
    </lineage>
</organism>
<dbReference type="EMBL" id="CATQJL010000001">
    <property type="protein sequence ID" value="CAJ0591736.1"/>
    <property type="molecule type" value="Genomic_DNA"/>
</dbReference>
<feature type="region of interest" description="Disordered" evidence="1">
    <location>
        <begin position="1"/>
        <end position="169"/>
    </location>
</feature>
<keyword evidence="3" id="KW-1185">Reference proteome</keyword>
<gene>
    <name evidence="2" type="ORF">CYNAS_LOCUS3719</name>
</gene>
<reference evidence="2" key="1">
    <citation type="submission" date="2023-07" db="EMBL/GenBank/DDBJ databases">
        <authorList>
            <consortium name="CYATHOMIX"/>
        </authorList>
    </citation>
    <scope>NUCLEOTIDE SEQUENCE</scope>
    <source>
        <strain evidence="2">N/A</strain>
    </source>
</reference>
<name>A0AA36DQY0_CYLNA</name>
<evidence type="ECO:0000313" key="3">
    <source>
        <dbReference type="Proteomes" id="UP001176961"/>
    </source>
</evidence>
<protein>
    <submittedName>
        <fullName evidence="2">Uncharacterized protein</fullName>
    </submittedName>
</protein>
<sequence>MPSARQNSEEELNGTQVTNRSSKKVVTLKLLQQTEKRDEKKVEEQEKLTKNQAGNSAESGSDDSDTKQPNPFDTDPFLEDGEDGEELPEQADKTEIPQLEDLVKQHHKGSQTAPSKTEQVVVSSKSKNDQTLPAIKTTFKEKEKPSSKQLKVEEAAPKDSSKEEKKPLSKLSKYDKEAIKDLNEVFHRDDSEIITENPKITEFDAELNKYAATFLNLNWQSRGLLLHFCPSYVSYLEEAVRNMTHIKNDHYSTTGALVVVWKVIER</sequence>
<feature type="compositionally biased region" description="Basic and acidic residues" evidence="1">
    <location>
        <begin position="138"/>
        <end position="169"/>
    </location>
</feature>
<dbReference type="AlphaFoldDB" id="A0AA36DQY0"/>
<comment type="caution">
    <text evidence="2">The sequence shown here is derived from an EMBL/GenBank/DDBJ whole genome shotgun (WGS) entry which is preliminary data.</text>
</comment>
<evidence type="ECO:0000313" key="2">
    <source>
        <dbReference type="EMBL" id="CAJ0591736.1"/>
    </source>
</evidence>
<feature type="compositionally biased region" description="Polar residues" evidence="1">
    <location>
        <begin position="110"/>
        <end position="131"/>
    </location>
</feature>
<feature type="compositionally biased region" description="Polar residues" evidence="1">
    <location>
        <begin position="50"/>
        <end position="59"/>
    </location>
</feature>